<evidence type="ECO:0000313" key="3">
    <source>
        <dbReference type="Proteomes" id="UP000001096"/>
    </source>
</evidence>
<keyword evidence="1" id="KW-0812">Transmembrane</keyword>
<feature type="transmembrane region" description="Helical" evidence="1">
    <location>
        <begin position="65"/>
        <end position="84"/>
    </location>
</feature>
<feature type="transmembrane region" description="Helical" evidence="1">
    <location>
        <begin position="175"/>
        <end position="195"/>
    </location>
</feature>
<feature type="transmembrane region" description="Helical" evidence="1">
    <location>
        <begin position="33"/>
        <end position="53"/>
    </location>
</feature>
<feature type="transmembrane region" description="Helical" evidence="1">
    <location>
        <begin position="207"/>
        <end position="224"/>
    </location>
</feature>
<keyword evidence="1" id="KW-0472">Membrane</keyword>
<name>K8PKZ1_9BRAD</name>
<evidence type="ECO:0000256" key="1">
    <source>
        <dbReference type="SAM" id="Phobius"/>
    </source>
</evidence>
<accession>K8PKZ1</accession>
<gene>
    <name evidence="2" type="ORF">HMPREF9695_00526</name>
</gene>
<dbReference type="HOGENOM" id="CLU_078231_0_0_5"/>
<feature type="transmembrane region" description="Helical" evidence="1">
    <location>
        <begin position="142"/>
        <end position="163"/>
    </location>
</feature>
<organism evidence="2 3">
    <name type="scientific">Afipia broomeae ATCC 49717</name>
    <dbReference type="NCBI Taxonomy" id="883078"/>
    <lineage>
        <taxon>Bacteria</taxon>
        <taxon>Pseudomonadati</taxon>
        <taxon>Pseudomonadota</taxon>
        <taxon>Alphaproteobacteria</taxon>
        <taxon>Hyphomicrobiales</taxon>
        <taxon>Nitrobacteraceae</taxon>
        <taxon>Afipia</taxon>
    </lineage>
</organism>
<comment type="caution">
    <text evidence="2">The sequence shown here is derived from an EMBL/GenBank/DDBJ whole genome shotgun (WGS) entry which is preliminary data.</text>
</comment>
<evidence type="ECO:0000313" key="2">
    <source>
        <dbReference type="EMBL" id="EKS41434.1"/>
    </source>
</evidence>
<protein>
    <submittedName>
        <fullName evidence="2">Uncharacterized protein</fullName>
    </submittedName>
</protein>
<dbReference type="PATRIC" id="fig|883078.3.peg.552"/>
<dbReference type="RefSeq" id="WP_006019233.1">
    <property type="nucleotide sequence ID" value="NZ_KB375282.1"/>
</dbReference>
<feature type="transmembrane region" description="Helical" evidence="1">
    <location>
        <begin position="285"/>
        <end position="307"/>
    </location>
</feature>
<keyword evidence="1" id="KW-1133">Transmembrane helix</keyword>
<feature type="transmembrane region" description="Helical" evidence="1">
    <location>
        <begin position="230"/>
        <end position="250"/>
    </location>
</feature>
<dbReference type="EMBL" id="AGWX01000001">
    <property type="protein sequence ID" value="EKS41434.1"/>
    <property type="molecule type" value="Genomic_DNA"/>
</dbReference>
<keyword evidence="3" id="KW-1185">Reference proteome</keyword>
<feature type="transmembrane region" description="Helical" evidence="1">
    <location>
        <begin position="262"/>
        <end position="279"/>
    </location>
</feature>
<proteinExistence type="predicted"/>
<reference evidence="2 3" key="1">
    <citation type="submission" date="2012-04" db="EMBL/GenBank/DDBJ databases">
        <title>The Genome Sequence of Afipia broomeae ATCC 49717.</title>
        <authorList>
            <consortium name="The Broad Institute Genome Sequencing Platform"/>
            <person name="Earl A."/>
            <person name="Ward D."/>
            <person name="Feldgarden M."/>
            <person name="Gevers D."/>
            <person name="Huys G."/>
            <person name="Walker B."/>
            <person name="Young S.K."/>
            <person name="Zeng Q."/>
            <person name="Gargeya S."/>
            <person name="Fitzgerald M."/>
            <person name="Haas B."/>
            <person name="Abouelleil A."/>
            <person name="Alvarado L."/>
            <person name="Arachchi H.M."/>
            <person name="Berlin A."/>
            <person name="Chapman S.B."/>
            <person name="Goldberg J."/>
            <person name="Griggs A."/>
            <person name="Gujja S."/>
            <person name="Hansen M."/>
            <person name="Howarth C."/>
            <person name="Imamovic A."/>
            <person name="Larimer J."/>
            <person name="McCowen C."/>
            <person name="Montmayeur A."/>
            <person name="Murphy C."/>
            <person name="Neiman D."/>
            <person name="Pearson M."/>
            <person name="Priest M."/>
            <person name="Roberts A."/>
            <person name="Saif S."/>
            <person name="Shea T."/>
            <person name="Sisk P."/>
            <person name="Sykes S."/>
            <person name="Wortman J."/>
            <person name="Nusbaum C."/>
            <person name="Birren B."/>
        </authorList>
    </citation>
    <scope>NUCLEOTIDE SEQUENCE [LARGE SCALE GENOMIC DNA]</scope>
    <source>
        <strain evidence="2 3">ATCC 49717</strain>
    </source>
</reference>
<dbReference type="Proteomes" id="UP000001096">
    <property type="component" value="Unassembled WGS sequence"/>
</dbReference>
<sequence length="325" mass="36062">MNTFVEIGGGEFEEAAEKPRSAPFHFAMQALRWGVPVILLGFIGHQLASIGWLEIWRAKPTALSFYLLVLVPFFVQPVADLLIYRNLWKVEKALPLSIFLRKRYLNAMVLDYSGEAYFYFWAQHRLNLEKTALLHAIKDSNILSAGAGLAMVWLVLLLLSASGGITPPTFFSTHLWTSIVIASLPLMFCLILVFGGRKVTTLNRQQIASTFTIHLLRSAIALVLQFGIWWLSGALPTAIACLYFVALRLLISRLPLLPNKDLLFVGTGIAAASFLTLSTEAVAAVLMITIAVDQLLGFLLVGMPWLLGRFSFSRTQNHENASAVR</sequence>
<dbReference type="eggNOG" id="ENOG50337CJ">
    <property type="taxonomic scope" value="Bacteria"/>
</dbReference>
<dbReference type="AlphaFoldDB" id="K8PKZ1"/>
<feature type="transmembrane region" description="Helical" evidence="1">
    <location>
        <begin position="104"/>
        <end position="122"/>
    </location>
</feature>